<keyword evidence="1" id="KW-0732">Signal</keyword>
<accession>A0A1E3VK81</accession>
<protein>
    <recommendedName>
        <fullName evidence="2">SH3b domain-containing protein</fullName>
    </recommendedName>
</protein>
<sequence>MGYLRTVIAGLIGLVLGAGVLASGSAQATEAATATALNLRDGPGTGYAKIATMPAGSPVKVKGCRDGWCGVIWRGRKGYASQRGLALGYADYAELVEPEVWPIFPAYPYRSGYYSKADWYFDMPPYTAISPKFYRKRFLMMAQERDRYRYVPNIFRGGGGYYDDTPVGYVNTQAAAAALRDPE</sequence>
<dbReference type="RefSeq" id="WP_069445273.1">
    <property type="nucleotide sequence ID" value="NZ_LPWE01000013.1"/>
</dbReference>
<dbReference type="EMBL" id="LPWE01000013">
    <property type="protein sequence ID" value="ODR93922.1"/>
    <property type="molecule type" value="Genomic_DNA"/>
</dbReference>
<comment type="caution">
    <text evidence="3">The sequence shown here is derived from an EMBL/GenBank/DDBJ whole genome shotgun (WGS) entry which is preliminary data.</text>
</comment>
<evidence type="ECO:0000256" key="1">
    <source>
        <dbReference type="SAM" id="SignalP"/>
    </source>
</evidence>
<dbReference type="Gene3D" id="2.30.30.40">
    <property type="entry name" value="SH3 Domains"/>
    <property type="match status" value="1"/>
</dbReference>
<proteinExistence type="predicted"/>
<reference evidence="3 4" key="1">
    <citation type="journal article" date="2016" name="Environ. Microbiol.">
        <title>New Methyloceanibacter diversity from North Sea sediments includes methanotroph containing solely the soluble methane monooxygenase.</title>
        <authorList>
            <person name="Vekeman B."/>
            <person name="Kerckhof F.M."/>
            <person name="Cremers G."/>
            <person name="de Vos P."/>
            <person name="Vandamme P."/>
            <person name="Boon N."/>
            <person name="Op den Camp H.J."/>
            <person name="Heylen K."/>
        </authorList>
    </citation>
    <scope>NUCLEOTIDE SEQUENCE [LARGE SCALE GENOMIC DNA]</scope>
    <source>
        <strain evidence="3 4">R-67176</strain>
    </source>
</reference>
<name>A0A1E3VK81_9HYPH</name>
<dbReference type="AlphaFoldDB" id="A0A1E3VK81"/>
<feature type="signal peptide" evidence="1">
    <location>
        <begin position="1"/>
        <end position="28"/>
    </location>
</feature>
<evidence type="ECO:0000313" key="3">
    <source>
        <dbReference type="EMBL" id="ODR93922.1"/>
    </source>
</evidence>
<dbReference type="STRING" id="1774970.AUC70_09930"/>
<dbReference type="Pfam" id="PF08239">
    <property type="entry name" value="SH3_3"/>
    <property type="match status" value="1"/>
</dbReference>
<evidence type="ECO:0000313" key="4">
    <source>
        <dbReference type="Proteomes" id="UP000094172"/>
    </source>
</evidence>
<feature type="domain" description="SH3b" evidence="2">
    <location>
        <begin position="36"/>
        <end position="85"/>
    </location>
</feature>
<organism evidence="3 4">
    <name type="scientific">Methyloceanibacter stevinii</name>
    <dbReference type="NCBI Taxonomy" id="1774970"/>
    <lineage>
        <taxon>Bacteria</taxon>
        <taxon>Pseudomonadati</taxon>
        <taxon>Pseudomonadota</taxon>
        <taxon>Alphaproteobacteria</taxon>
        <taxon>Hyphomicrobiales</taxon>
        <taxon>Hyphomicrobiaceae</taxon>
        <taxon>Methyloceanibacter</taxon>
    </lineage>
</organism>
<keyword evidence="4" id="KW-1185">Reference proteome</keyword>
<gene>
    <name evidence="3" type="ORF">AUC70_09930</name>
</gene>
<feature type="chain" id="PRO_5009138317" description="SH3b domain-containing protein" evidence="1">
    <location>
        <begin position="29"/>
        <end position="183"/>
    </location>
</feature>
<dbReference type="Proteomes" id="UP000094172">
    <property type="component" value="Unassembled WGS sequence"/>
</dbReference>
<dbReference type="InterPro" id="IPR003646">
    <property type="entry name" value="SH3-like_bac-type"/>
</dbReference>
<evidence type="ECO:0000259" key="2">
    <source>
        <dbReference type="Pfam" id="PF08239"/>
    </source>
</evidence>